<dbReference type="Proteomes" id="UP000823775">
    <property type="component" value="Unassembled WGS sequence"/>
</dbReference>
<organism evidence="4 5">
    <name type="scientific">Datura stramonium</name>
    <name type="common">Jimsonweed</name>
    <name type="synonym">Common thornapple</name>
    <dbReference type="NCBI Taxonomy" id="4076"/>
    <lineage>
        <taxon>Eukaryota</taxon>
        <taxon>Viridiplantae</taxon>
        <taxon>Streptophyta</taxon>
        <taxon>Embryophyta</taxon>
        <taxon>Tracheophyta</taxon>
        <taxon>Spermatophyta</taxon>
        <taxon>Magnoliopsida</taxon>
        <taxon>eudicotyledons</taxon>
        <taxon>Gunneridae</taxon>
        <taxon>Pentapetalae</taxon>
        <taxon>asterids</taxon>
        <taxon>lamiids</taxon>
        <taxon>Solanales</taxon>
        <taxon>Solanaceae</taxon>
        <taxon>Solanoideae</taxon>
        <taxon>Datureae</taxon>
        <taxon>Datura</taxon>
    </lineage>
</organism>
<evidence type="ECO:0000256" key="1">
    <source>
        <dbReference type="SAM" id="MobiDB-lite"/>
    </source>
</evidence>
<feature type="region of interest" description="Disordered" evidence="1">
    <location>
        <begin position="305"/>
        <end position="326"/>
    </location>
</feature>
<proteinExistence type="predicted"/>
<keyword evidence="5" id="KW-1185">Reference proteome</keyword>
<feature type="chain" id="PRO_5046583824" evidence="3">
    <location>
        <begin position="27"/>
        <end position="326"/>
    </location>
</feature>
<feature type="transmembrane region" description="Helical" evidence="2">
    <location>
        <begin position="252"/>
        <end position="276"/>
    </location>
</feature>
<dbReference type="PANTHER" id="PTHR33512:SF14">
    <property type="entry name" value="EXPRESSED PROTEIN"/>
    <property type="match status" value="1"/>
</dbReference>
<evidence type="ECO:0000256" key="3">
    <source>
        <dbReference type="SAM" id="SignalP"/>
    </source>
</evidence>
<comment type="caution">
    <text evidence="4">The sequence shown here is derived from an EMBL/GenBank/DDBJ whole genome shotgun (WGS) entry which is preliminary data.</text>
</comment>
<dbReference type="PANTHER" id="PTHR33512">
    <property type="entry name" value="PROTEIN, PUTATIVE (DUF1191)-RELATED"/>
    <property type="match status" value="1"/>
</dbReference>
<gene>
    <name evidence="4" type="ORF">HAX54_017338</name>
</gene>
<feature type="signal peptide" evidence="3">
    <location>
        <begin position="1"/>
        <end position="26"/>
    </location>
</feature>
<dbReference type="EMBL" id="JACEIK010002147">
    <property type="protein sequence ID" value="MCD9559409.1"/>
    <property type="molecule type" value="Genomic_DNA"/>
</dbReference>
<protein>
    <submittedName>
        <fullName evidence="4">Uncharacterized protein</fullName>
    </submittedName>
</protein>
<dbReference type="InterPro" id="IPR010605">
    <property type="entry name" value="DUF1191"/>
</dbReference>
<reference evidence="4 5" key="1">
    <citation type="journal article" date="2021" name="BMC Genomics">
        <title>Datura genome reveals duplications of psychoactive alkaloid biosynthetic genes and high mutation rate following tissue culture.</title>
        <authorList>
            <person name="Rajewski A."/>
            <person name="Carter-House D."/>
            <person name="Stajich J."/>
            <person name="Litt A."/>
        </authorList>
    </citation>
    <scope>NUCLEOTIDE SEQUENCE [LARGE SCALE GENOMIC DNA]</scope>
    <source>
        <strain evidence="4">AR-01</strain>
    </source>
</reference>
<sequence>MMGLLGSLSMLRLLMWLFWLPRPGSSQLADFSMGAARALDALLQDYAYLAFDRPRIRTGVIYDANVPSNLTGIKVSGLRLRSGSLRSRGFKMYKEFQIPVGVVEQPYVERLVLVYQNLGNLSARYYKLPGYIYLAPVLGLLAYDASNLSATNLPELDIKASAQPISISFPDVKPLPVGSSAKCVSIDLQGSLNFSNVLSDNTCTTFQQGHFSIVIESIAPSPAPVPPPPTIAAPPTEAPIIHHKGKKNKLKVWIIVGSVVGGLVLMFLLGVLIVCANKYKHKKKMQKMERAAEVGEALQMTKVGSTKAPAATVTRTPPTLETEYRP</sequence>
<name>A0ABS8UKS3_DATST</name>
<keyword evidence="2" id="KW-1133">Transmembrane helix</keyword>
<keyword evidence="2" id="KW-0812">Transmembrane</keyword>
<keyword evidence="3" id="KW-0732">Signal</keyword>
<evidence type="ECO:0000313" key="4">
    <source>
        <dbReference type="EMBL" id="MCD9559409.1"/>
    </source>
</evidence>
<evidence type="ECO:0000313" key="5">
    <source>
        <dbReference type="Proteomes" id="UP000823775"/>
    </source>
</evidence>
<dbReference type="Pfam" id="PF06697">
    <property type="entry name" value="DUF1191"/>
    <property type="match status" value="1"/>
</dbReference>
<evidence type="ECO:0000256" key="2">
    <source>
        <dbReference type="SAM" id="Phobius"/>
    </source>
</evidence>
<keyword evidence="2" id="KW-0472">Membrane</keyword>
<accession>A0ABS8UKS3</accession>
<feature type="compositionally biased region" description="Low complexity" evidence="1">
    <location>
        <begin position="306"/>
        <end position="319"/>
    </location>
</feature>